<evidence type="ECO:0000256" key="5">
    <source>
        <dbReference type="ARBA" id="ARBA00022516"/>
    </source>
</evidence>
<evidence type="ECO:0000256" key="13">
    <source>
        <dbReference type="ARBA" id="ARBA00023315"/>
    </source>
</evidence>
<evidence type="ECO:0000256" key="6">
    <source>
        <dbReference type="ARBA" id="ARBA00022679"/>
    </source>
</evidence>
<evidence type="ECO:0000313" key="16">
    <source>
        <dbReference type="EMBL" id="GHP04454.1"/>
    </source>
</evidence>
<evidence type="ECO:0000256" key="14">
    <source>
        <dbReference type="RuleBase" id="RU367023"/>
    </source>
</evidence>
<keyword evidence="8" id="KW-0319">Glycerol metabolism</keyword>
<feature type="region of interest" description="Disordered" evidence="15">
    <location>
        <begin position="1"/>
        <end position="24"/>
    </location>
</feature>
<dbReference type="GO" id="GO:0005789">
    <property type="term" value="C:endoplasmic reticulum membrane"/>
    <property type="evidence" value="ECO:0007669"/>
    <property type="project" value="UniProtKB-SubCell"/>
</dbReference>
<evidence type="ECO:0000256" key="11">
    <source>
        <dbReference type="ARBA" id="ARBA00023098"/>
    </source>
</evidence>
<keyword evidence="12 14" id="KW-0472">Membrane</keyword>
<reference evidence="16" key="1">
    <citation type="submission" date="2020-10" db="EMBL/GenBank/DDBJ databases">
        <title>Unveiling of a novel bifunctional photoreceptor, Dualchrome1, isolated from a cosmopolitan green alga.</title>
        <authorList>
            <person name="Suzuki S."/>
            <person name="Kawachi M."/>
        </authorList>
    </citation>
    <scope>NUCLEOTIDE SEQUENCE</scope>
    <source>
        <strain evidence="16">NIES 2893</strain>
    </source>
</reference>
<evidence type="ECO:0000256" key="1">
    <source>
        <dbReference type="ARBA" id="ARBA00004477"/>
    </source>
</evidence>
<evidence type="ECO:0000313" key="17">
    <source>
        <dbReference type="Proteomes" id="UP000660262"/>
    </source>
</evidence>
<keyword evidence="6 14" id="KW-0808">Transferase</keyword>
<comment type="similarity">
    <text evidence="4 14">Belongs to the diacylglycerol acyltransferase family.</text>
</comment>
<keyword evidence="7 14" id="KW-0812">Transmembrane</keyword>
<dbReference type="EC" id="2.3.1.-" evidence="14"/>
<feature type="transmembrane region" description="Helical" evidence="14">
    <location>
        <begin position="76"/>
        <end position="104"/>
    </location>
</feature>
<dbReference type="OrthoDB" id="264532at2759"/>
<dbReference type="Pfam" id="PF03982">
    <property type="entry name" value="DAGAT"/>
    <property type="match status" value="1"/>
</dbReference>
<keyword evidence="17" id="KW-1185">Reference proteome</keyword>
<dbReference type="PANTHER" id="PTHR12317">
    <property type="entry name" value="DIACYLGLYCEROL O-ACYLTRANSFERASE"/>
    <property type="match status" value="1"/>
</dbReference>
<dbReference type="PANTHER" id="PTHR12317:SF0">
    <property type="entry name" value="ACYLTRANSFERASE"/>
    <property type="match status" value="1"/>
</dbReference>
<evidence type="ECO:0000256" key="15">
    <source>
        <dbReference type="SAM" id="MobiDB-lite"/>
    </source>
</evidence>
<comment type="subcellular location">
    <subcellularLocation>
        <location evidence="1 14">Endoplasmic reticulum membrane</location>
        <topology evidence="1 14">Multi-pass membrane protein</topology>
    </subcellularLocation>
</comment>
<evidence type="ECO:0000256" key="10">
    <source>
        <dbReference type="ARBA" id="ARBA00022989"/>
    </source>
</evidence>
<keyword evidence="13 16" id="KW-0012">Acyltransferase</keyword>
<dbReference type="CDD" id="cd07987">
    <property type="entry name" value="LPLAT_MGAT-like"/>
    <property type="match status" value="1"/>
</dbReference>
<keyword evidence="5" id="KW-0444">Lipid biosynthesis</keyword>
<evidence type="ECO:0000256" key="3">
    <source>
        <dbReference type="ARBA" id="ARBA00005189"/>
    </source>
</evidence>
<keyword evidence="9 14" id="KW-0256">Endoplasmic reticulum</keyword>
<proteinExistence type="inferred from homology"/>
<comment type="pathway">
    <text evidence="2">Glycerolipid metabolism; triacylglycerol biosynthesis.</text>
</comment>
<keyword evidence="11" id="KW-0443">Lipid metabolism</keyword>
<evidence type="ECO:0000256" key="8">
    <source>
        <dbReference type="ARBA" id="ARBA00022798"/>
    </source>
</evidence>
<dbReference type="EMBL" id="BNJQ01000007">
    <property type="protein sequence ID" value="GHP04454.1"/>
    <property type="molecule type" value="Genomic_DNA"/>
</dbReference>
<protein>
    <recommendedName>
        <fullName evidence="14">Acyltransferase</fullName>
        <ecNumber evidence="14">2.3.1.-</ecNumber>
    </recommendedName>
</protein>
<organism evidence="16 17">
    <name type="scientific">Pycnococcus provasolii</name>
    <dbReference type="NCBI Taxonomy" id="41880"/>
    <lineage>
        <taxon>Eukaryota</taxon>
        <taxon>Viridiplantae</taxon>
        <taxon>Chlorophyta</taxon>
        <taxon>Pseudoscourfieldiophyceae</taxon>
        <taxon>Pseudoscourfieldiales</taxon>
        <taxon>Pycnococcaceae</taxon>
        <taxon>Pycnococcus</taxon>
    </lineage>
</organism>
<evidence type="ECO:0000256" key="12">
    <source>
        <dbReference type="ARBA" id="ARBA00023136"/>
    </source>
</evidence>
<evidence type="ECO:0000256" key="7">
    <source>
        <dbReference type="ARBA" id="ARBA00022692"/>
    </source>
</evidence>
<dbReference type="GO" id="GO:0004144">
    <property type="term" value="F:diacylglycerol O-acyltransferase activity"/>
    <property type="evidence" value="ECO:0007669"/>
    <property type="project" value="TreeGrafter"/>
</dbReference>
<dbReference type="AlphaFoldDB" id="A0A830HBK1"/>
<evidence type="ECO:0000256" key="9">
    <source>
        <dbReference type="ARBA" id="ARBA00022824"/>
    </source>
</evidence>
<dbReference type="InterPro" id="IPR007130">
    <property type="entry name" value="DAGAT"/>
</dbReference>
<gene>
    <name evidence="16" type="ORF">PPROV_000320800</name>
</gene>
<comment type="caution">
    <text evidence="14">Lacks conserved residue(s) required for the propagation of feature annotation.</text>
</comment>
<dbReference type="GO" id="GO:0006071">
    <property type="term" value="P:glycerol metabolic process"/>
    <property type="evidence" value="ECO:0007669"/>
    <property type="project" value="UniProtKB-KW"/>
</dbReference>
<dbReference type="GO" id="GO:0019432">
    <property type="term" value="P:triglyceride biosynthetic process"/>
    <property type="evidence" value="ECO:0007669"/>
    <property type="project" value="TreeGrafter"/>
</dbReference>
<dbReference type="Proteomes" id="UP000660262">
    <property type="component" value="Unassembled WGS sequence"/>
</dbReference>
<keyword evidence="10 14" id="KW-1133">Transmembrane helix</keyword>
<evidence type="ECO:0000256" key="4">
    <source>
        <dbReference type="ARBA" id="ARBA00005420"/>
    </source>
</evidence>
<comment type="pathway">
    <text evidence="3">Lipid metabolism.</text>
</comment>
<sequence length="382" mass="42358">MSASIASDDNDASIPHGHESSVDPTDVRTVLSAFKESSVLSRENSAGGDAGVDATVTYASMRWKPRPSDATWSFRVLYLVLFSSLLCSIVVGPFVLPLLFWPYVGWVLFIDRNTPERSGRPIQWMKNLNLWKSIASYFPVKLHREGEEFDKAQKYIFCYHPHGVISFGAFLSFATNALDFPALFPGINLRLLTLAFNFKLPFTRELLLSLGICSVSKTSIVNHLATGPGAAVCIVTGGAAESLQAKPGTYQLTLKHRKGFAKVALQTGACLVPVFGFGENDVFDISKASSFVESVQKTIKRYLSFTVPLFHGTGITGLLPYQEPIFVVVGEPIKPRAPRDPKNITQEEIDDLHAAYMRALIDLYNRWKRSVSFNRVESLRVE</sequence>
<name>A0A830HBK1_9CHLO</name>
<evidence type="ECO:0000256" key="2">
    <source>
        <dbReference type="ARBA" id="ARBA00004771"/>
    </source>
</evidence>
<comment type="caution">
    <text evidence="16">The sequence shown here is derived from an EMBL/GenBank/DDBJ whole genome shotgun (WGS) entry which is preliminary data.</text>
</comment>
<accession>A0A830HBK1</accession>